<dbReference type="KEGG" id="emar:D1013_04555"/>
<dbReference type="EMBL" id="CP032050">
    <property type="protein sequence ID" value="AYN66703.1"/>
    <property type="molecule type" value="Genomic_DNA"/>
</dbReference>
<dbReference type="InterPro" id="IPR028994">
    <property type="entry name" value="Integrin_alpha_N"/>
</dbReference>
<dbReference type="RefSeq" id="WP_121847755.1">
    <property type="nucleotide sequence ID" value="NZ_CP032050.1"/>
</dbReference>
<dbReference type="Pfam" id="PF13517">
    <property type="entry name" value="FG-GAP_3"/>
    <property type="match status" value="5"/>
</dbReference>
<evidence type="ECO:0000256" key="2">
    <source>
        <dbReference type="ARBA" id="ARBA00022737"/>
    </source>
</evidence>
<keyword evidence="1" id="KW-0732">Signal</keyword>
<keyword evidence="3" id="KW-0325">Glycoprotein</keyword>
<name>A0A3G2L383_9FLAO</name>
<proteinExistence type="predicted"/>
<keyword evidence="6" id="KW-1185">Reference proteome</keyword>
<feature type="domain" description="ASPIC/UnbV" evidence="4">
    <location>
        <begin position="540"/>
        <end position="606"/>
    </location>
</feature>
<dbReference type="SUPFAM" id="SSF69318">
    <property type="entry name" value="Integrin alpha N-terminal domain"/>
    <property type="match status" value="3"/>
</dbReference>
<dbReference type="InterPro" id="IPR013519">
    <property type="entry name" value="Int_alpha_beta-p"/>
</dbReference>
<dbReference type="InterPro" id="IPR013517">
    <property type="entry name" value="FG-GAP"/>
</dbReference>
<evidence type="ECO:0000259" key="4">
    <source>
        <dbReference type="Pfam" id="PF07593"/>
    </source>
</evidence>
<protein>
    <recommendedName>
        <fullName evidence="4">ASPIC/UnbV domain-containing protein</fullName>
    </recommendedName>
</protein>
<dbReference type="Proteomes" id="UP000276309">
    <property type="component" value="Chromosome"/>
</dbReference>
<evidence type="ECO:0000313" key="5">
    <source>
        <dbReference type="EMBL" id="AYN66703.1"/>
    </source>
</evidence>
<dbReference type="PANTHER" id="PTHR16026:SF0">
    <property type="entry name" value="CARTILAGE ACIDIC PROTEIN 1"/>
    <property type="match status" value="1"/>
</dbReference>
<dbReference type="Gene3D" id="2.130.10.130">
    <property type="entry name" value="Integrin alpha, N-terminal"/>
    <property type="match status" value="3"/>
</dbReference>
<evidence type="ECO:0000313" key="6">
    <source>
        <dbReference type="Proteomes" id="UP000276309"/>
    </source>
</evidence>
<keyword evidence="2" id="KW-0677">Repeat</keyword>
<reference evidence="5 6" key="1">
    <citation type="submission" date="2018-08" db="EMBL/GenBank/DDBJ databases">
        <title>The reduced genetic potential of extracellular carbohydrate catabolism in Euzebyella marina RN62, a Flavobacteriia bacterium isolated from the hadal water.</title>
        <authorList>
            <person name="Xue C."/>
        </authorList>
    </citation>
    <scope>NUCLEOTIDE SEQUENCE [LARGE SCALE GENOMIC DNA]</scope>
    <source>
        <strain evidence="5 6">RN62</strain>
    </source>
</reference>
<evidence type="ECO:0000256" key="3">
    <source>
        <dbReference type="ARBA" id="ARBA00023180"/>
    </source>
</evidence>
<dbReference type="AlphaFoldDB" id="A0A3G2L383"/>
<dbReference type="InterPro" id="IPR027039">
    <property type="entry name" value="Crtac1"/>
</dbReference>
<dbReference type="OrthoDB" id="9816120at2"/>
<dbReference type="Pfam" id="PF07593">
    <property type="entry name" value="UnbV_ASPIC"/>
    <property type="match status" value="1"/>
</dbReference>
<sequence length="1121" mass="126499">MSKFYVVFVVGMALLMNSCGDNSSSEELLKSIDINKPIYRILTYEDTGLNFMNKIQETTTMNGFYYEYYYNGGGVAVADFNNDGLEDVYFISNLRTNKLYLNQGKLKFKNVSVQSNTQGRGGFPTGVSVIDINNDGLKDIYILKSGRFEDDELLKNELLINQGVNSNGLPMFKEDAASYGLDLPHYSTQASFFDYDKDGDLDMFLVNHNIETYDLENIEEIQKESSDRIGEKLFRNDNGFFIDVTANTGIVSNNLGFGLAVAIGDVNNDEWPDVYTSNDYYEKDHLYLNNKNGTFSEVSLKAFNHISTFSMGSDMADINNDGLLDIMTLDMMAEDNYTQKTSMSGMNVANFYKVEDLGLHSQYMYNALQLNNGALLEESIPIFSDVAQIAGVSSTDWSWAPLLFDMDNDGNRDLFITNGIKRDFRNNDFVNYFEEKYQEGKRKKKIDLVEHIDDLLDRLPERAKQNYLYRNLGNLNFQKLNMEQPETFASGAAYADFDNDGDLDVVVNNTDDFAHLYENIADSNNYIDISLKGYPKNLDALGARVNIYTKGHVSMAENFFTRGFQSSMAGPMHFGLKDNAMIDSIVVLWPNGKYQVLNEIVSNQKLEIVYDPNKEYPSQNDLNPIFKENTLGRGVDFTHAENDYNDFELETLLPHKMSQFGPALSVADVNGDGLEDFYIGGAKGQKGVLYLQNENSSFHPLKISDFEKDKNHEDTSALFFDADGDGDKDLYVVSGGNEEEADSDYYQDRLYLNGGKGDFHNVSSALPTLTASGMSVDAHDYDQDGDLDLFVGSRLLPKKYGLPAKSYLLENKSESEEIRFEDVTSELIPEMLKFGMVTDAIWIDIDGDTIKELLISEEWGGISIFKYEDGRFSNKSELWGLKNQIGWWNTIVPSDIDDDGDIDILAGNLGLNYKYKASHDAPFHLYVNDFDKNSTSDIVLGFQQSDKQYPLRGRECTSNQMPFVKKKFETYDAFAKASLQEVYGDGLTNSIHRKATNFASGIFENVDNKRFEFRHLPNEIQISSINRILPHYNDDSNRTDLVLLGNLYASEVETPRNDASFGHYLRNIGAFDFEVVPSKSSGLVVRGDVRGASFISLGHKGDEAILVARNDDRLLLLEINE</sequence>
<evidence type="ECO:0000256" key="1">
    <source>
        <dbReference type="ARBA" id="ARBA00022729"/>
    </source>
</evidence>
<dbReference type="SMART" id="SM00191">
    <property type="entry name" value="Int_alpha"/>
    <property type="match status" value="3"/>
</dbReference>
<organism evidence="5 6">
    <name type="scientific">Euzebyella marina</name>
    <dbReference type="NCBI Taxonomy" id="1761453"/>
    <lineage>
        <taxon>Bacteria</taxon>
        <taxon>Pseudomonadati</taxon>
        <taxon>Bacteroidota</taxon>
        <taxon>Flavobacteriia</taxon>
        <taxon>Flavobacteriales</taxon>
        <taxon>Flavobacteriaceae</taxon>
        <taxon>Euzebyella</taxon>
    </lineage>
</organism>
<dbReference type="PANTHER" id="PTHR16026">
    <property type="entry name" value="CARTILAGE ACIDIC PROTEIN 1"/>
    <property type="match status" value="1"/>
</dbReference>
<dbReference type="InterPro" id="IPR011519">
    <property type="entry name" value="UnbV_ASPIC"/>
</dbReference>
<gene>
    <name evidence="5" type="ORF">D1013_04555</name>
</gene>
<accession>A0A3G2L383</accession>